<dbReference type="Gene3D" id="1.10.510.10">
    <property type="entry name" value="Transferase(Phosphotransferase) domain 1"/>
    <property type="match status" value="1"/>
</dbReference>
<dbReference type="PROSITE" id="PS50011">
    <property type="entry name" value="PROTEIN_KINASE_DOM"/>
    <property type="match status" value="1"/>
</dbReference>
<dbReference type="InterPro" id="IPR032675">
    <property type="entry name" value="LRR_dom_sf"/>
</dbReference>
<dbReference type="Pfam" id="PF00560">
    <property type="entry name" value="LRR_1"/>
    <property type="match status" value="6"/>
</dbReference>
<keyword evidence="25" id="KW-1185">Reference proteome</keyword>
<dbReference type="FunFam" id="3.80.10.10:FF:000111">
    <property type="entry name" value="LRR receptor-like serine/threonine-protein kinase ERECTA"/>
    <property type="match status" value="1"/>
</dbReference>
<evidence type="ECO:0000256" key="11">
    <source>
        <dbReference type="ARBA" id="ARBA00022737"/>
    </source>
</evidence>
<keyword evidence="6" id="KW-0597">Phosphoprotein</keyword>
<evidence type="ECO:0000259" key="23">
    <source>
        <dbReference type="PROSITE" id="PS50011"/>
    </source>
</evidence>
<evidence type="ECO:0000256" key="13">
    <source>
        <dbReference type="ARBA" id="ARBA00022777"/>
    </source>
</evidence>
<dbReference type="PROSITE" id="PS00108">
    <property type="entry name" value="PROTEIN_KINASE_ST"/>
    <property type="match status" value="1"/>
</dbReference>
<protein>
    <recommendedName>
        <fullName evidence="3">non-specific serine/threonine protein kinase</fullName>
        <ecNumber evidence="3">2.7.11.1</ecNumber>
    </recommendedName>
</protein>
<dbReference type="FunFam" id="1.10.510.10:FF:000358">
    <property type="entry name" value="Putative leucine-rich repeat receptor-like serine/threonine-protein kinase"/>
    <property type="match status" value="1"/>
</dbReference>
<evidence type="ECO:0000256" key="21">
    <source>
        <dbReference type="PROSITE-ProRule" id="PRU10141"/>
    </source>
</evidence>
<evidence type="ECO:0000313" key="24">
    <source>
        <dbReference type="EMBL" id="THG17198.1"/>
    </source>
</evidence>
<dbReference type="AlphaFoldDB" id="A0A4S4EKT8"/>
<keyword evidence="5" id="KW-0723">Serine/threonine-protein kinase</keyword>
<comment type="catalytic activity">
    <reaction evidence="20">
        <text>L-seryl-[protein] + ATP = O-phospho-L-seryl-[protein] + ADP + H(+)</text>
        <dbReference type="Rhea" id="RHEA:17989"/>
        <dbReference type="Rhea" id="RHEA-COMP:9863"/>
        <dbReference type="Rhea" id="RHEA-COMP:11604"/>
        <dbReference type="ChEBI" id="CHEBI:15378"/>
        <dbReference type="ChEBI" id="CHEBI:29999"/>
        <dbReference type="ChEBI" id="CHEBI:30616"/>
        <dbReference type="ChEBI" id="CHEBI:83421"/>
        <dbReference type="ChEBI" id="CHEBI:456216"/>
        <dbReference type="EC" id="2.7.11.1"/>
    </reaction>
</comment>
<keyword evidence="17" id="KW-0675">Receptor</keyword>
<evidence type="ECO:0000256" key="9">
    <source>
        <dbReference type="ARBA" id="ARBA00022692"/>
    </source>
</evidence>
<keyword evidence="8" id="KW-0808">Transferase</keyword>
<proteinExistence type="inferred from homology"/>
<dbReference type="PANTHER" id="PTHR27008">
    <property type="entry name" value="OS04G0122200 PROTEIN"/>
    <property type="match status" value="1"/>
</dbReference>
<dbReference type="Pfam" id="PF13516">
    <property type="entry name" value="LRR_6"/>
    <property type="match status" value="1"/>
</dbReference>
<dbReference type="Pfam" id="PF00069">
    <property type="entry name" value="Pkinase"/>
    <property type="match status" value="1"/>
</dbReference>
<dbReference type="STRING" id="542762.A0A4S4EKT8"/>
<feature type="domain" description="Protein kinase" evidence="23">
    <location>
        <begin position="335"/>
        <end position="654"/>
    </location>
</feature>
<evidence type="ECO:0000256" key="7">
    <source>
        <dbReference type="ARBA" id="ARBA00022614"/>
    </source>
</evidence>
<keyword evidence="9 22" id="KW-0812">Transmembrane</keyword>
<evidence type="ECO:0000256" key="6">
    <source>
        <dbReference type="ARBA" id="ARBA00022553"/>
    </source>
</evidence>
<keyword evidence="11" id="KW-0677">Repeat</keyword>
<dbReference type="SUPFAM" id="SSF52058">
    <property type="entry name" value="L domain-like"/>
    <property type="match status" value="1"/>
</dbReference>
<evidence type="ECO:0000256" key="18">
    <source>
        <dbReference type="ARBA" id="ARBA00023180"/>
    </source>
</evidence>
<evidence type="ECO:0000256" key="2">
    <source>
        <dbReference type="ARBA" id="ARBA00009592"/>
    </source>
</evidence>
<dbReference type="InterPro" id="IPR051809">
    <property type="entry name" value="Plant_receptor-like_S/T_kinase"/>
</dbReference>
<comment type="similarity">
    <text evidence="2">Belongs to the RLP family.</text>
</comment>
<evidence type="ECO:0000256" key="22">
    <source>
        <dbReference type="SAM" id="Phobius"/>
    </source>
</evidence>
<accession>A0A4S4EKT8</accession>
<evidence type="ECO:0000256" key="19">
    <source>
        <dbReference type="ARBA" id="ARBA00047899"/>
    </source>
</evidence>
<dbReference type="InterPro" id="IPR011009">
    <property type="entry name" value="Kinase-like_dom_sf"/>
</dbReference>
<dbReference type="SMART" id="SM00220">
    <property type="entry name" value="S_TKc"/>
    <property type="match status" value="1"/>
</dbReference>
<evidence type="ECO:0000256" key="3">
    <source>
        <dbReference type="ARBA" id="ARBA00012513"/>
    </source>
</evidence>
<reference evidence="24 25" key="1">
    <citation type="journal article" date="2018" name="Proc. Natl. Acad. Sci. U.S.A.">
        <title>Draft genome sequence of Camellia sinensis var. sinensis provides insights into the evolution of the tea genome and tea quality.</title>
        <authorList>
            <person name="Wei C."/>
            <person name="Yang H."/>
            <person name="Wang S."/>
            <person name="Zhao J."/>
            <person name="Liu C."/>
            <person name="Gao L."/>
            <person name="Xia E."/>
            <person name="Lu Y."/>
            <person name="Tai Y."/>
            <person name="She G."/>
            <person name="Sun J."/>
            <person name="Cao H."/>
            <person name="Tong W."/>
            <person name="Gao Q."/>
            <person name="Li Y."/>
            <person name="Deng W."/>
            <person name="Jiang X."/>
            <person name="Wang W."/>
            <person name="Chen Q."/>
            <person name="Zhang S."/>
            <person name="Li H."/>
            <person name="Wu J."/>
            <person name="Wang P."/>
            <person name="Li P."/>
            <person name="Shi C."/>
            <person name="Zheng F."/>
            <person name="Jian J."/>
            <person name="Huang B."/>
            <person name="Shan D."/>
            <person name="Shi M."/>
            <person name="Fang C."/>
            <person name="Yue Y."/>
            <person name="Li F."/>
            <person name="Li D."/>
            <person name="Wei S."/>
            <person name="Han B."/>
            <person name="Jiang C."/>
            <person name="Yin Y."/>
            <person name="Xia T."/>
            <person name="Zhang Z."/>
            <person name="Bennetzen J.L."/>
            <person name="Zhao S."/>
            <person name="Wan X."/>
        </authorList>
    </citation>
    <scope>NUCLEOTIDE SEQUENCE [LARGE SCALE GENOMIC DNA]</scope>
    <source>
        <strain evidence="25">cv. Shuchazao</strain>
        <tissue evidence="24">Leaf</tissue>
    </source>
</reference>
<dbReference type="Gene3D" id="3.30.200.20">
    <property type="entry name" value="Phosphorylase Kinase, domain 1"/>
    <property type="match status" value="1"/>
</dbReference>
<keyword evidence="16 22" id="KW-0472">Membrane</keyword>
<keyword evidence="10" id="KW-0732">Signal</keyword>
<evidence type="ECO:0000256" key="14">
    <source>
        <dbReference type="ARBA" id="ARBA00022840"/>
    </source>
</evidence>
<dbReference type="GO" id="GO:0005524">
    <property type="term" value="F:ATP binding"/>
    <property type="evidence" value="ECO:0007669"/>
    <property type="project" value="UniProtKB-UniRule"/>
</dbReference>
<dbReference type="PANTHER" id="PTHR27008:SF499">
    <property type="entry name" value="OS06G0581500 PROTEIN"/>
    <property type="match status" value="1"/>
</dbReference>
<keyword evidence="13" id="KW-0418">Kinase</keyword>
<dbReference type="InterPro" id="IPR001611">
    <property type="entry name" value="Leu-rich_rpt"/>
</dbReference>
<evidence type="ECO:0000256" key="4">
    <source>
        <dbReference type="ARBA" id="ARBA00022475"/>
    </source>
</evidence>
<dbReference type="InterPro" id="IPR008271">
    <property type="entry name" value="Ser/Thr_kinase_AS"/>
</dbReference>
<dbReference type="PROSITE" id="PS00107">
    <property type="entry name" value="PROTEIN_KINASE_ATP"/>
    <property type="match status" value="1"/>
</dbReference>
<keyword evidence="14 21" id="KW-0067">ATP-binding</keyword>
<evidence type="ECO:0000256" key="15">
    <source>
        <dbReference type="ARBA" id="ARBA00022989"/>
    </source>
</evidence>
<feature type="transmembrane region" description="Helical" evidence="22">
    <location>
        <begin position="275"/>
        <end position="303"/>
    </location>
</feature>
<dbReference type="FunFam" id="3.30.200.20:FF:000432">
    <property type="entry name" value="LRR receptor-like serine/threonine-protein kinase EFR"/>
    <property type="match status" value="1"/>
</dbReference>
<dbReference type="Proteomes" id="UP000306102">
    <property type="component" value="Unassembled WGS sequence"/>
</dbReference>
<comment type="catalytic activity">
    <reaction evidence="19">
        <text>L-threonyl-[protein] + ATP = O-phospho-L-threonyl-[protein] + ADP + H(+)</text>
        <dbReference type="Rhea" id="RHEA:46608"/>
        <dbReference type="Rhea" id="RHEA-COMP:11060"/>
        <dbReference type="Rhea" id="RHEA-COMP:11605"/>
        <dbReference type="ChEBI" id="CHEBI:15378"/>
        <dbReference type="ChEBI" id="CHEBI:30013"/>
        <dbReference type="ChEBI" id="CHEBI:30616"/>
        <dbReference type="ChEBI" id="CHEBI:61977"/>
        <dbReference type="ChEBI" id="CHEBI:456216"/>
        <dbReference type="EC" id="2.7.11.1"/>
    </reaction>
</comment>
<dbReference type="InterPro" id="IPR000719">
    <property type="entry name" value="Prot_kinase_dom"/>
</dbReference>
<evidence type="ECO:0000256" key="1">
    <source>
        <dbReference type="ARBA" id="ARBA00004162"/>
    </source>
</evidence>
<keyword evidence="12 21" id="KW-0547">Nucleotide-binding</keyword>
<evidence type="ECO:0000256" key="20">
    <source>
        <dbReference type="ARBA" id="ARBA00048679"/>
    </source>
</evidence>
<dbReference type="EMBL" id="SDRB02003643">
    <property type="protein sequence ID" value="THG17198.1"/>
    <property type="molecule type" value="Genomic_DNA"/>
</dbReference>
<evidence type="ECO:0000256" key="16">
    <source>
        <dbReference type="ARBA" id="ARBA00023136"/>
    </source>
</evidence>
<keyword evidence="7" id="KW-0433">Leucine-rich repeat</keyword>
<dbReference type="FunFam" id="3.80.10.10:FF:000041">
    <property type="entry name" value="LRR receptor-like serine/threonine-protein kinase ERECTA"/>
    <property type="match status" value="1"/>
</dbReference>
<sequence>MAKFTMGSNLIYGNIPFGMIGNLVNLNNLAMEDNLFTGNVPDVIGKLQNLQGLSLNGNDLSGPMPPLFGNLTSLTKLLMEENSFDGTIPSSIGNCYNLQTLNLSRNNLSGTIPIQVIGLSSLSISLDISYNSLTGPIPSEVGNLVNLMELDVSMNNFTGEIPSSIASCTSLEILHMEHNMFQGTISQPLKALRGLLEIDLSHNNFSGQIPSFLGTFSLKKLDLSFNDFEGEVPKEGIFTNTSALSILGNDKLCGGIPELLLPTCSKKLHSSGNLLALKVLIPAITAIILICIMFCCLVAYLMLQKSRTSTSIASSLEGLRSRVSYSELMKSTNGFSMENLIGSGSFGSVYKGLSGDGKVVAVKVLNLQQEGASKSFIDECKALTTIRHRNLLKIITLCSSVDLEGNDFKALVFEFMCNGSLDQWLHPTDDDKQPRAKSFSIVQRLNIAIDVASSLNYLHYHCQTPIVHCDLKPSNVLLDEDMTAHVGDFGLAKFLLEASSSAIPSSTSVGLKGSIGYIPPEYGTGGQVSILGDVYSYGILILEMFTGKRPTDDIFQDGLSLHKFVTMAFPKCIMDIVDPSLLIGGGENDDENGEVIREREIIKEDDTQTSARKREECLVAVMRVGLSCSNAESRERVTMDDVVNIMHAIRDSFLGLKNKNWRRIR</sequence>
<name>A0A4S4EKT8_CAMSN</name>
<gene>
    <name evidence="24" type="ORF">TEA_027016</name>
</gene>
<organism evidence="24 25">
    <name type="scientific">Camellia sinensis var. sinensis</name>
    <name type="common">China tea</name>
    <dbReference type="NCBI Taxonomy" id="542762"/>
    <lineage>
        <taxon>Eukaryota</taxon>
        <taxon>Viridiplantae</taxon>
        <taxon>Streptophyta</taxon>
        <taxon>Embryophyta</taxon>
        <taxon>Tracheophyta</taxon>
        <taxon>Spermatophyta</taxon>
        <taxon>Magnoliopsida</taxon>
        <taxon>eudicotyledons</taxon>
        <taxon>Gunneridae</taxon>
        <taxon>Pentapetalae</taxon>
        <taxon>asterids</taxon>
        <taxon>Ericales</taxon>
        <taxon>Theaceae</taxon>
        <taxon>Camellia</taxon>
    </lineage>
</organism>
<dbReference type="GO" id="GO:0005886">
    <property type="term" value="C:plasma membrane"/>
    <property type="evidence" value="ECO:0007669"/>
    <property type="project" value="UniProtKB-SubCell"/>
</dbReference>
<evidence type="ECO:0000313" key="25">
    <source>
        <dbReference type="Proteomes" id="UP000306102"/>
    </source>
</evidence>
<dbReference type="EC" id="2.7.11.1" evidence="3"/>
<evidence type="ECO:0000256" key="5">
    <source>
        <dbReference type="ARBA" id="ARBA00022527"/>
    </source>
</evidence>
<evidence type="ECO:0000256" key="8">
    <source>
        <dbReference type="ARBA" id="ARBA00022679"/>
    </source>
</evidence>
<evidence type="ECO:0000256" key="12">
    <source>
        <dbReference type="ARBA" id="ARBA00022741"/>
    </source>
</evidence>
<dbReference type="SUPFAM" id="SSF56112">
    <property type="entry name" value="Protein kinase-like (PK-like)"/>
    <property type="match status" value="1"/>
</dbReference>
<feature type="binding site" evidence="21">
    <location>
        <position position="363"/>
    </location>
    <ligand>
        <name>ATP</name>
        <dbReference type="ChEBI" id="CHEBI:30616"/>
    </ligand>
</feature>
<keyword evidence="15 22" id="KW-1133">Transmembrane helix</keyword>
<dbReference type="Gene3D" id="3.80.10.10">
    <property type="entry name" value="Ribonuclease Inhibitor"/>
    <property type="match status" value="1"/>
</dbReference>
<dbReference type="InterPro" id="IPR017441">
    <property type="entry name" value="Protein_kinase_ATP_BS"/>
</dbReference>
<comment type="caution">
    <text evidence="24">The sequence shown here is derived from an EMBL/GenBank/DDBJ whole genome shotgun (WGS) entry which is preliminary data.</text>
</comment>
<dbReference type="GO" id="GO:0004674">
    <property type="term" value="F:protein serine/threonine kinase activity"/>
    <property type="evidence" value="ECO:0007669"/>
    <property type="project" value="UniProtKB-KW"/>
</dbReference>
<evidence type="ECO:0000256" key="10">
    <source>
        <dbReference type="ARBA" id="ARBA00022729"/>
    </source>
</evidence>
<keyword evidence="18" id="KW-0325">Glycoprotein</keyword>
<comment type="subcellular location">
    <subcellularLocation>
        <location evidence="1">Cell membrane</location>
        <topology evidence="1">Single-pass membrane protein</topology>
    </subcellularLocation>
</comment>
<keyword evidence="4" id="KW-1003">Cell membrane</keyword>
<evidence type="ECO:0000256" key="17">
    <source>
        <dbReference type="ARBA" id="ARBA00023170"/>
    </source>
</evidence>